<evidence type="ECO:0000313" key="3">
    <source>
        <dbReference type="Proteomes" id="UP000304900"/>
    </source>
</evidence>
<keyword evidence="1" id="KW-0472">Membrane</keyword>
<dbReference type="Proteomes" id="UP000304900">
    <property type="component" value="Unassembled WGS sequence"/>
</dbReference>
<evidence type="ECO:0008006" key="4">
    <source>
        <dbReference type="Google" id="ProtNLM"/>
    </source>
</evidence>
<gene>
    <name evidence="2" type="ORF">FDK13_30355</name>
</gene>
<feature type="transmembrane region" description="Helical" evidence="1">
    <location>
        <begin position="82"/>
        <end position="101"/>
    </location>
</feature>
<dbReference type="AlphaFoldDB" id="A0A4U6CRZ5"/>
<protein>
    <recommendedName>
        <fullName evidence="4">DUF2178 domain-containing protein</fullName>
    </recommendedName>
</protein>
<dbReference type="EMBL" id="SZVO01000020">
    <property type="protein sequence ID" value="TKT87350.1"/>
    <property type="molecule type" value="Genomic_DNA"/>
</dbReference>
<proteinExistence type="predicted"/>
<keyword evidence="1" id="KW-0812">Transmembrane</keyword>
<evidence type="ECO:0000256" key="1">
    <source>
        <dbReference type="SAM" id="Phobius"/>
    </source>
</evidence>
<comment type="caution">
    <text evidence="2">The sequence shown here is derived from an EMBL/GenBank/DDBJ whole genome shotgun (WGS) entry which is preliminary data.</text>
</comment>
<reference evidence="2 3" key="1">
    <citation type="submission" date="2019-05" db="EMBL/GenBank/DDBJ databases">
        <title>Dyadobacter AR-3-8 sp. nov., isolated from arctic soil.</title>
        <authorList>
            <person name="Chaudhary D.K."/>
        </authorList>
    </citation>
    <scope>NUCLEOTIDE SEQUENCE [LARGE SCALE GENOMIC DNA]</scope>
    <source>
        <strain evidence="2 3">AR-3-8</strain>
    </source>
</reference>
<evidence type="ECO:0000313" key="2">
    <source>
        <dbReference type="EMBL" id="TKT87350.1"/>
    </source>
</evidence>
<keyword evidence="3" id="KW-1185">Reference proteome</keyword>
<feature type="transmembrane region" description="Helical" evidence="1">
    <location>
        <begin position="7"/>
        <end position="26"/>
    </location>
</feature>
<name>A0A4U6CRZ5_9BACT</name>
<accession>A0A4U6CRZ5</accession>
<feature type="transmembrane region" description="Helical" evidence="1">
    <location>
        <begin position="38"/>
        <end position="56"/>
    </location>
</feature>
<sequence length="128" mass="14488">MKPYKRTLFYLFLAIMAFGAVINVIYAVDEELYKTLHLYLKWALVIVALLMIVNEIRNWNKPEANFENQAKANTITLGRKKLISMVGLGISLIGLVLFATLDSPLPGSIITSSGLLILYYTLYLFVKK</sequence>
<feature type="transmembrane region" description="Helical" evidence="1">
    <location>
        <begin position="107"/>
        <end position="126"/>
    </location>
</feature>
<organism evidence="2 3">
    <name type="scientific">Dyadobacter frigoris</name>
    <dbReference type="NCBI Taxonomy" id="2576211"/>
    <lineage>
        <taxon>Bacteria</taxon>
        <taxon>Pseudomonadati</taxon>
        <taxon>Bacteroidota</taxon>
        <taxon>Cytophagia</taxon>
        <taxon>Cytophagales</taxon>
        <taxon>Spirosomataceae</taxon>
        <taxon>Dyadobacter</taxon>
    </lineage>
</organism>
<dbReference type="RefSeq" id="WP_137343779.1">
    <property type="nucleotide sequence ID" value="NZ_BSQH01000016.1"/>
</dbReference>
<keyword evidence="1" id="KW-1133">Transmembrane helix</keyword>